<feature type="compositionally biased region" description="Low complexity" evidence="14">
    <location>
        <begin position="272"/>
        <end position="287"/>
    </location>
</feature>
<evidence type="ECO:0000259" key="15">
    <source>
        <dbReference type="PROSITE" id="PS51786"/>
    </source>
</evidence>
<evidence type="ECO:0000256" key="2">
    <source>
        <dbReference type="ARBA" id="ARBA00022670"/>
    </source>
</evidence>
<dbReference type="FunFam" id="2.30.130.40:FF:000010">
    <property type="entry name" value="Lon protease homolog, mitochondrial"/>
    <property type="match status" value="1"/>
</dbReference>
<dbReference type="InterPro" id="IPR003959">
    <property type="entry name" value="ATPase_AAA_core"/>
</dbReference>
<dbReference type="GO" id="GO:0141164">
    <property type="term" value="P:mitochondrial protein quality control"/>
    <property type="evidence" value="ECO:0007669"/>
    <property type="project" value="UniProtKB-ARBA"/>
</dbReference>
<dbReference type="PROSITE" id="PS01046">
    <property type="entry name" value="LON_SER"/>
    <property type="match status" value="1"/>
</dbReference>
<dbReference type="InterPro" id="IPR003593">
    <property type="entry name" value="AAA+_ATPase"/>
</dbReference>
<dbReference type="InterPro" id="IPR015947">
    <property type="entry name" value="PUA-like_sf"/>
</dbReference>
<dbReference type="PANTHER" id="PTHR43718">
    <property type="entry name" value="LON PROTEASE"/>
    <property type="match status" value="1"/>
</dbReference>
<comment type="similarity">
    <text evidence="11 12 13">Belongs to the peptidase S16 family.</text>
</comment>
<dbReference type="GO" id="GO:0005759">
    <property type="term" value="C:mitochondrial matrix"/>
    <property type="evidence" value="ECO:0007669"/>
    <property type="project" value="UniProtKB-SubCell"/>
</dbReference>
<keyword evidence="9 11" id="KW-0496">Mitochondrion</keyword>
<dbReference type="GO" id="GO:0016887">
    <property type="term" value="F:ATP hydrolysis activity"/>
    <property type="evidence" value="ECO:0007669"/>
    <property type="project" value="UniProtKB-UniRule"/>
</dbReference>
<evidence type="ECO:0000259" key="16">
    <source>
        <dbReference type="PROSITE" id="PS51787"/>
    </source>
</evidence>
<dbReference type="GO" id="GO:0043565">
    <property type="term" value="F:sequence-specific DNA binding"/>
    <property type="evidence" value="ECO:0007669"/>
    <property type="project" value="UniProtKB-UniRule"/>
</dbReference>
<keyword evidence="3 11" id="KW-0547">Nucleotide-binding</keyword>
<comment type="subcellular location">
    <subcellularLocation>
        <location evidence="1 11">Mitochondrion matrix</location>
    </subcellularLocation>
</comment>
<dbReference type="Gene3D" id="1.20.58.1480">
    <property type="match status" value="1"/>
</dbReference>
<feature type="compositionally biased region" description="Basic and acidic residues" evidence="14">
    <location>
        <begin position="289"/>
        <end position="304"/>
    </location>
</feature>
<dbReference type="SUPFAM" id="SSF54211">
    <property type="entry name" value="Ribosomal protein S5 domain 2-like"/>
    <property type="match status" value="1"/>
</dbReference>
<dbReference type="InterPro" id="IPR020568">
    <property type="entry name" value="Ribosomal_Su5_D2-typ_SF"/>
</dbReference>
<comment type="subunit">
    <text evidence="11">Homohexamer or homoheptamer. Organized in a ring with a central cavity.</text>
</comment>
<dbReference type="InterPro" id="IPR008268">
    <property type="entry name" value="Peptidase_S16_AS"/>
</dbReference>
<evidence type="ECO:0000256" key="4">
    <source>
        <dbReference type="ARBA" id="ARBA00022801"/>
    </source>
</evidence>
<evidence type="ECO:0000256" key="5">
    <source>
        <dbReference type="ARBA" id="ARBA00022825"/>
    </source>
</evidence>
<feature type="region of interest" description="Disordered" evidence="14">
    <location>
        <begin position="1095"/>
        <end position="1114"/>
    </location>
</feature>
<dbReference type="Pfam" id="PF22667">
    <property type="entry name" value="Lon_lid"/>
    <property type="match status" value="1"/>
</dbReference>
<evidence type="ECO:0000256" key="12">
    <source>
        <dbReference type="PROSITE-ProRule" id="PRU01122"/>
    </source>
</evidence>
<evidence type="ECO:0000256" key="8">
    <source>
        <dbReference type="ARBA" id="ARBA00023125"/>
    </source>
</evidence>
<dbReference type="PANTHER" id="PTHR43718:SF2">
    <property type="entry name" value="LON PROTEASE HOMOLOG, MITOCHONDRIAL"/>
    <property type="match status" value="1"/>
</dbReference>
<evidence type="ECO:0000256" key="6">
    <source>
        <dbReference type="ARBA" id="ARBA00022840"/>
    </source>
</evidence>
<dbReference type="GO" id="GO:0004176">
    <property type="term" value="F:ATP-dependent peptidase activity"/>
    <property type="evidence" value="ECO:0007669"/>
    <property type="project" value="UniProtKB-UniRule"/>
</dbReference>
<feature type="active site" evidence="11 12">
    <location>
        <position position="1029"/>
    </location>
</feature>
<dbReference type="PROSITE" id="PS51786">
    <property type="entry name" value="LON_PROTEOLYTIC"/>
    <property type="match status" value="1"/>
</dbReference>
<dbReference type="InterPro" id="IPR014721">
    <property type="entry name" value="Ribsml_uS5_D2-typ_fold_subgr"/>
</dbReference>
<dbReference type="HAMAP" id="MF_03120">
    <property type="entry name" value="lonm_euk"/>
    <property type="match status" value="1"/>
</dbReference>
<dbReference type="GO" id="GO:0007005">
    <property type="term" value="P:mitochondrion organization"/>
    <property type="evidence" value="ECO:0007669"/>
    <property type="project" value="TreeGrafter"/>
</dbReference>
<dbReference type="Gene3D" id="1.20.5.5270">
    <property type="match status" value="1"/>
</dbReference>
<dbReference type="InterPro" id="IPR027417">
    <property type="entry name" value="P-loop_NTPase"/>
</dbReference>
<dbReference type="CDD" id="cd19500">
    <property type="entry name" value="RecA-like_Lon"/>
    <property type="match status" value="1"/>
</dbReference>
<feature type="compositionally biased region" description="Gly residues" evidence="14">
    <location>
        <begin position="129"/>
        <end position="138"/>
    </location>
</feature>
<dbReference type="SUPFAM" id="SSF52540">
    <property type="entry name" value="P-loop containing nucleoside triphosphate hydrolases"/>
    <property type="match status" value="1"/>
</dbReference>
<evidence type="ECO:0000256" key="13">
    <source>
        <dbReference type="RuleBase" id="RU000591"/>
    </source>
</evidence>
<dbReference type="PRINTS" id="PR00830">
    <property type="entry name" value="ENDOLAPTASE"/>
</dbReference>
<sequence length="1114" mass="123154">MVYGQQLPWRTALQQSSRRSYSTSIQACRVCQAQLRAAQRPPPVSIASRSSLRPLQATLPLSRDFSTSPARRKEKPPPPEEDNAEAKEERKEDVTDKPREEADSAEAKSRSEPTPIPGAGDGKAASAGGDSGLSGGDGGGRKRKGQERGLTKIQVPDVYPQVMAIPIAQRPLFPGFYKAITIRDPNVIAAVQELLKRGQSYVGAFLLKDQESSQDVINDPSEVYDVGTFCQITGAFPAGHDGDRALQAVLYPHRRIKLSELIPPHRGPPSAPEAEQAAQATIEAAPTEEQDKSAESKDEPKKGDVVASFEEQQAKEQATAAQDTNEKSIDFEPKYDPTSFLRTWPVSLVKVENLADEPFDKKAPTVRALISEIVNTCKEIGAHNHLFRDHVSAFAMSQSAANIADEPAKLADFAAAVSGGEMEEAQSVLASLNIEQRLSKALEVIKKEHMNAQLSSKISKDVESKIQKRQREYWLMEQMKGIRRELGLESDGKDKLVERFKEKANKLAMPEQVKKVFDEEINKLAHLEPAASEFNVTRNYLDWLTQIPWGQRSAENFGIKNARTVLDEDHYGLKDVKDRILEFIAVGKLRGTVEGKILCMVGPPGVGKTSIGKSIARALNRQYYRFSVGGLTDVAEIKGHRRTYVGALPGRIIQALKKCQTENPLVLIDEVDKIGRGHQGDPSSALLELLDPEQNSSFLDHYMDVPVDLSKVLFVCTANMTDTIPRPLLDRMEMIELSGYVSDEKMAIADKYLSPQAKELSGLKEVDVNLDKDAILELINRYCRESGVRNLKKQIEKVYRKSALKIIQDLGEEEGVMAESNAMTVEGKEAQQEAEKDTTDPKDTPEQAQIEKETTEQPRIALNVPSSVHVAINKDNLKDYVGPPIFTSDRLYDATPPGVAMGLAWTQMGGAALYVESILENALSHSSRPGLERTGNLKAVMKESTQIAYSFAKGLMAKHYPGNKFFEKARIHLHCPEGAVQKDGPSAGITMATSLLSLGLDRKLDPTIAMTGELTVTGKVLRIGGLREKTVAARRAGARMVVFPRDNEGDWIELPENIKEGIEGKPVDWYKDVFDLVFPDVDEAAVNGLWKKELAKPSKEEREREREDEMELLN</sequence>
<gene>
    <name evidence="11 17" type="primary">PIM1</name>
    <name evidence="17" type="ORF">LTR77_010784</name>
</gene>
<protein>
    <recommendedName>
        <fullName evidence="11">Lon protease homolog, mitochondrial</fullName>
        <ecNumber evidence="11">3.4.21.53</ecNumber>
    </recommendedName>
</protein>
<feature type="binding site" evidence="11">
    <location>
        <begin position="602"/>
        <end position="609"/>
    </location>
    <ligand>
        <name>ATP</name>
        <dbReference type="ChEBI" id="CHEBI:30616"/>
    </ligand>
</feature>
<name>A0AAV9NWQ5_9PEZI</name>
<feature type="compositionally biased region" description="Basic and acidic residues" evidence="14">
    <location>
        <begin position="84"/>
        <end position="111"/>
    </location>
</feature>
<feature type="compositionally biased region" description="Basic and acidic residues" evidence="14">
    <location>
        <begin position="324"/>
        <end position="334"/>
    </location>
</feature>
<dbReference type="GO" id="GO:0034599">
    <property type="term" value="P:cellular response to oxidative stress"/>
    <property type="evidence" value="ECO:0007669"/>
    <property type="project" value="UniProtKB-UniRule"/>
</dbReference>
<keyword evidence="2 11" id="KW-0645">Protease</keyword>
<comment type="function">
    <text evidence="11">ATP-dependent serine protease that mediates the selective degradation of misfolded, unassembled or oxidatively damaged polypeptides as well as certain short-lived regulatory proteins in the mitochondrial matrix. May also have a chaperone function in the assembly of inner membrane protein complexes. Participates in the regulation of mitochondrial gene expression and in the maintenance of the integrity of the mitochondrial genome. Binds to mitochondrial DNA in a site-specific manner.</text>
</comment>
<reference evidence="17 18" key="1">
    <citation type="submission" date="2023-08" db="EMBL/GenBank/DDBJ databases">
        <title>Black Yeasts Isolated from many extreme environments.</title>
        <authorList>
            <person name="Coleine C."/>
            <person name="Stajich J.E."/>
            <person name="Selbmann L."/>
        </authorList>
    </citation>
    <scope>NUCLEOTIDE SEQUENCE [LARGE SCALE GENOMIC DNA]</scope>
    <source>
        <strain evidence="17 18">CCFEE 5935</strain>
    </source>
</reference>
<dbReference type="FunFam" id="3.40.50.300:FF:000021">
    <property type="entry name" value="Lon protease homolog"/>
    <property type="match status" value="1"/>
</dbReference>
<keyword evidence="4 11" id="KW-0378">Hydrolase</keyword>
<dbReference type="NCBIfam" id="TIGR00763">
    <property type="entry name" value="lon"/>
    <property type="match status" value="1"/>
</dbReference>
<dbReference type="RefSeq" id="XP_064653723.1">
    <property type="nucleotide sequence ID" value="XM_064808001.1"/>
</dbReference>
<evidence type="ECO:0000256" key="14">
    <source>
        <dbReference type="SAM" id="MobiDB-lite"/>
    </source>
</evidence>
<dbReference type="Gene3D" id="3.30.230.10">
    <property type="match status" value="1"/>
</dbReference>
<comment type="caution">
    <text evidence="17">The sequence shown here is derived from an EMBL/GenBank/DDBJ whole genome shotgun (WGS) entry which is preliminary data.</text>
</comment>
<evidence type="ECO:0000313" key="17">
    <source>
        <dbReference type="EMBL" id="KAK5163198.1"/>
    </source>
</evidence>
<dbReference type="InterPro" id="IPR004815">
    <property type="entry name" value="Lon_bac/euk-typ"/>
</dbReference>
<evidence type="ECO:0000256" key="11">
    <source>
        <dbReference type="HAMAP-Rule" id="MF_03120"/>
    </source>
</evidence>
<dbReference type="Gene3D" id="1.10.8.60">
    <property type="match status" value="1"/>
</dbReference>
<keyword evidence="5 11" id="KW-0720">Serine protease</keyword>
<dbReference type="FunFam" id="1.10.8.60:FF:000113">
    <property type="entry name" value="Lon protease homolog, mitochondrial"/>
    <property type="match status" value="1"/>
</dbReference>
<dbReference type="InterPro" id="IPR054594">
    <property type="entry name" value="Lon_lid"/>
</dbReference>
<dbReference type="SMART" id="SM00464">
    <property type="entry name" value="LON"/>
    <property type="match status" value="1"/>
</dbReference>
<dbReference type="InterPro" id="IPR027503">
    <property type="entry name" value="Lonm_euk"/>
</dbReference>
<dbReference type="Pfam" id="PF05362">
    <property type="entry name" value="Lon_C"/>
    <property type="match status" value="1"/>
</dbReference>
<keyword evidence="7" id="KW-0809">Transit peptide</keyword>
<feature type="domain" description="Lon N-terminal" evidence="16">
    <location>
        <begin position="162"/>
        <end position="449"/>
    </location>
</feature>
<feature type="compositionally biased region" description="Basic and acidic residues" evidence="14">
    <location>
        <begin position="1095"/>
        <end position="1107"/>
    </location>
</feature>
<dbReference type="InterPro" id="IPR008269">
    <property type="entry name" value="Lon_proteolytic"/>
</dbReference>
<feature type="compositionally biased region" description="Basic and acidic residues" evidence="14">
    <location>
        <begin position="826"/>
        <end position="856"/>
    </location>
</feature>
<dbReference type="SUPFAM" id="SSF88697">
    <property type="entry name" value="PUA domain-like"/>
    <property type="match status" value="1"/>
</dbReference>
<proteinExistence type="inferred from homology"/>
<dbReference type="InterPro" id="IPR027065">
    <property type="entry name" value="Lon_Prtase"/>
</dbReference>
<keyword evidence="6 11" id="KW-0067">ATP-binding</keyword>
<dbReference type="GO" id="GO:0004252">
    <property type="term" value="F:serine-type endopeptidase activity"/>
    <property type="evidence" value="ECO:0007669"/>
    <property type="project" value="UniProtKB-UniRule"/>
</dbReference>
<evidence type="ECO:0000313" key="18">
    <source>
        <dbReference type="Proteomes" id="UP001337655"/>
    </source>
</evidence>
<dbReference type="FunFam" id="1.20.5.5270:FF:000001">
    <property type="entry name" value="Lon protease homolog, mitochondrial"/>
    <property type="match status" value="1"/>
</dbReference>
<dbReference type="EMBL" id="JAVRRT010000027">
    <property type="protein sequence ID" value="KAK5163198.1"/>
    <property type="molecule type" value="Genomic_DNA"/>
</dbReference>
<dbReference type="GO" id="GO:0005524">
    <property type="term" value="F:ATP binding"/>
    <property type="evidence" value="ECO:0007669"/>
    <property type="project" value="UniProtKB-UniRule"/>
</dbReference>
<dbReference type="GO" id="GO:0003697">
    <property type="term" value="F:single-stranded DNA binding"/>
    <property type="evidence" value="ECO:0007669"/>
    <property type="project" value="TreeGrafter"/>
</dbReference>
<dbReference type="FunFam" id="3.30.230.10:FF:000015">
    <property type="entry name" value="Lon protease homolog, mitochondrial"/>
    <property type="match status" value="1"/>
</dbReference>
<evidence type="ECO:0000256" key="1">
    <source>
        <dbReference type="ARBA" id="ARBA00004305"/>
    </source>
</evidence>
<keyword evidence="18" id="KW-1185">Reference proteome</keyword>
<feature type="active site" evidence="11 12">
    <location>
        <position position="986"/>
    </location>
</feature>
<dbReference type="InterPro" id="IPR003111">
    <property type="entry name" value="Lon_prtase_N"/>
</dbReference>
<feature type="region of interest" description="Disordered" evidence="14">
    <location>
        <begin position="822"/>
        <end position="861"/>
    </location>
</feature>
<dbReference type="Pfam" id="PF02190">
    <property type="entry name" value="LON_substr_bdg"/>
    <property type="match status" value="1"/>
</dbReference>
<comment type="catalytic activity">
    <reaction evidence="10 11">
        <text>Hydrolysis of proteins in presence of ATP.</text>
        <dbReference type="EC" id="3.4.21.53"/>
    </reaction>
</comment>
<dbReference type="GO" id="GO:0070407">
    <property type="term" value="P:oxidation-dependent protein catabolic process"/>
    <property type="evidence" value="ECO:0007669"/>
    <property type="project" value="UniProtKB-UniRule"/>
</dbReference>
<dbReference type="GO" id="GO:0051131">
    <property type="term" value="P:chaperone-mediated protein complex assembly"/>
    <property type="evidence" value="ECO:0007669"/>
    <property type="project" value="UniProtKB-UniRule"/>
</dbReference>
<organism evidence="17 18">
    <name type="scientific">Saxophila tyrrhenica</name>
    <dbReference type="NCBI Taxonomy" id="1690608"/>
    <lineage>
        <taxon>Eukaryota</taxon>
        <taxon>Fungi</taxon>
        <taxon>Dikarya</taxon>
        <taxon>Ascomycota</taxon>
        <taxon>Pezizomycotina</taxon>
        <taxon>Dothideomycetes</taxon>
        <taxon>Dothideomycetidae</taxon>
        <taxon>Mycosphaerellales</taxon>
        <taxon>Extremaceae</taxon>
        <taxon>Saxophila</taxon>
    </lineage>
</organism>
<keyword evidence="8 11" id="KW-0238">DNA-binding</keyword>
<evidence type="ECO:0000256" key="3">
    <source>
        <dbReference type="ARBA" id="ARBA00022741"/>
    </source>
</evidence>
<dbReference type="EC" id="3.4.21.53" evidence="11"/>
<dbReference type="GeneID" id="89932109"/>
<dbReference type="Pfam" id="PF00004">
    <property type="entry name" value="AAA"/>
    <property type="match status" value="1"/>
</dbReference>
<dbReference type="SMART" id="SM00382">
    <property type="entry name" value="AAA"/>
    <property type="match status" value="1"/>
</dbReference>
<evidence type="ECO:0000256" key="9">
    <source>
        <dbReference type="ARBA" id="ARBA00023128"/>
    </source>
</evidence>
<dbReference type="Gene3D" id="2.30.130.40">
    <property type="entry name" value="LON domain-like"/>
    <property type="match status" value="1"/>
</dbReference>
<dbReference type="InterPro" id="IPR046336">
    <property type="entry name" value="Lon_prtase_N_sf"/>
</dbReference>
<accession>A0AAV9NWQ5</accession>
<dbReference type="PROSITE" id="PS51787">
    <property type="entry name" value="LON_N"/>
    <property type="match status" value="1"/>
</dbReference>
<dbReference type="Gene3D" id="3.40.50.300">
    <property type="entry name" value="P-loop containing nucleotide triphosphate hydrolases"/>
    <property type="match status" value="1"/>
</dbReference>
<evidence type="ECO:0000256" key="7">
    <source>
        <dbReference type="ARBA" id="ARBA00022946"/>
    </source>
</evidence>
<feature type="domain" description="Lon proteolytic" evidence="15">
    <location>
        <begin position="894"/>
        <end position="1080"/>
    </location>
</feature>
<feature type="region of interest" description="Disordered" evidence="14">
    <location>
        <begin position="36"/>
        <end position="152"/>
    </location>
</feature>
<dbReference type="Proteomes" id="UP001337655">
    <property type="component" value="Unassembled WGS sequence"/>
</dbReference>
<feature type="region of interest" description="Disordered" evidence="14">
    <location>
        <begin position="261"/>
        <end position="334"/>
    </location>
</feature>
<dbReference type="AlphaFoldDB" id="A0AAV9NWQ5"/>
<evidence type="ECO:0000256" key="10">
    <source>
        <dbReference type="ARBA" id="ARBA00050665"/>
    </source>
</evidence>